<feature type="domain" description="ABC transmembrane type-2" evidence="9">
    <location>
        <begin position="125"/>
        <end position="369"/>
    </location>
</feature>
<evidence type="ECO:0000256" key="1">
    <source>
        <dbReference type="ARBA" id="ARBA00004651"/>
    </source>
</evidence>
<keyword evidence="3" id="KW-0813">Transport</keyword>
<organism evidence="10 11">
    <name type="scientific">Thermoanaerobacter kivui</name>
    <name type="common">Acetogenium kivui</name>
    <dbReference type="NCBI Taxonomy" id="2325"/>
    <lineage>
        <taxon>Bacteria</taxon>
        <taxon>Bacillati</taxon>
        <taxon>Bacillota</taxon>
        <taxon>Clostridia</taxon>
        <taxon>Thermoanaerobacterales</taxon>
        <taxon>Thermoanaerobacteraceae</taxon>
        <taxon>Thermoanaerobacter</taxon>
    </lineage>
</organism>
<feature type="transmembrane region" description="Helical" evidence="8">
    <location>
        <begin position="343"/>
        <end position="366"/>
    </location>
</feature>
<feature type="transmembrane region" description="Helical" evidence="8">
    <location>
        <begin position="256"/>
        <end position="281"/>
    </location>
</feature>
<dbReference type="OrthoDB" id="1864035at2"/>
<dbReference type="GO" id="GO:0005886">
    <property type="term" value="C:plasma membrane"/>
    <property type="evidence" value="ECO:0007669"/>
    <property type="project" value="UniProtKB-SubCell"/>
</dbReference>
<dbReference type="GO" id="GO:0140359">
    <property type="term" value="F:ABC-type transporter activity"/>
    <property type="evidence" value="ECO:0007669"/>
    <property type="project" value="InterPro"/>
</dbReference>
<reference evidence="11" key="1">
    <citation type="journal article" date="2015" name="Genome Announc.">
        <title>Whole-Genome Sequences of 80 Environmental and Clinical Isolates of Burkholderia pseudomallei.</title>
        <authorList>
            <person name="Johnson S.L."/>
            <person name="Baker A.L."/>
            <person name="Chain P.S."/>
            <person name="Currie B.J."/>
            <person name="Daligault H.E."/>
            <person name="Davenport K.W."/>
            <person name="Davis C.B."/>
            <person name="Inglis T.J."/>
            <person name="Kaestli M."/>
            <person name="Koren S."/>
            <person name="Mayo M."/>
            <person name="Merritt A.J."/>
            <person name="Price E.P."/>
            <person name="Sarovich D.S."/>
            <person name="Warner J."/>
            <person name="Rosovitz M.J."/>
        </authorList>
    </citation>
    <scope>NUCLEOTIDE SEQUENCE [LARGE SCALE GENOMIC DNA]</scope>
    <source>
        <strain evidence="11">DSM 2030</strain>
    </source>
</reference>
<keyword evidence="6 8" id="KW-1133">Transmembrane helix</keyword>
<dbReference type="EMBL" id="CP009170">
    <property type="protein sequence ID" value="AIS53402.1"/>
    <property type="molecule type" value="Genomic_DNA"/>
</dbReference>
<keyword evidence="4" id="KW-1003">Cell membrane</keyword>
<evidence type="ECO:0000259" key="9">
    <source>
        <dbReference type="PROSITE" id="PS51012"/>
    </source>
</evidence>
<evidence type="ECO:0000256" key="2">
    <source>
        <dbReference type="ARBA" id="ARBA00007783"/>
    </source>
</evidence>
<dbReference type="AlphaFoldDB" id="A0A097AU98"/>
<feature type="transmembrane region" description="Helical" evidence="8">
    <location>
        <begin position="290"/>
        <end position="308"/>
    </location>
</feature>
<dbReference type="eggNOG" id="COG0842">
    <property type="taxonomic scope" value="Bacteria"/>
</dbReference>
<feature type="transmembrane region" description="Helical" evidence="8">
    <location>
        <begin position="20"/>
        <end position="39"/>
    </location>
</feature>
<dbReference type="PANTHER" id="PTHR30294:SF48">
    <property type="entry name" value="LINEARMYCIN RESISTANCE PERMEASE PROTEIN LNRM"/>
    <property type="match status" value="1"/>
</dbReference>
<name>A0A097AU98_THEKI</name>
<proteinExistence type="inferred from homology"/>
<accession>A0A097AU98</accession>
<dbReference type="InterPro" id="IPR051449">
    <property type="entry name" value="ABC-2_transporter_component"/>
</dbReference>
<evidence type="ECO:0000256" key="6">
    <source>
        <dbReference type="ARBA" id="ARBA00022989"/>
    </source>
</evidence>
<dbReference type="PANTHER" id="PTHR30294">
    <property type="entry name" value="MEMBRANE COMPONENT OF ABC TRANSPORTER YHHJ-RELATED"/>
    <property type="match status" value="1"/>
</dbReference>
<dbReference type="KEGG" id="tki:TKV_c22740"/>
<dbReference type="Proteomes" id="UP000029669">
    <property type="component" value="Chromosome"/>
</dbReference>
<dbReference type="HOGENOM" id="CLU_039483_0_3_9"/>
<evidence type="ECO:0000256" key="3">
    <source>
        <dbReference type="ARBA" id="ARBA00022448"/>
    </source>
</evidence>
<evidence type="ECO:0000256" key="8">
    <source>
        <dbReference type="SAM" id="Phobius"/>
    </source>
</evidence>
<dbReference type="InterPro" id="IPR013525">
    <property type="entry name" value="ABC2_TM"/>
</dbReference>
<dbReference type="PROSITE" id="PS51012">
    <property type="entry name" value="ABC_TM2"/>
    <property type="match status" value="1"/>
</dbReference>
<evidence type="ECO:0000313" key="10">
    <source>
        <dbReference type="EMBL" id="AIS53402.1"/>
    </source>
</evidence>
<feature type="transmembrane region" description="Helical" evidence="8">
    <location>
        <begin position="178"/>
        <end position="201"/>
    </location>
</feature>
<keyword evidence="5 8" id="KW-0812">Transmembrane</keyword>
<protein>
    <submittedName>
        <fullName evidence="10">ABC-2 type transporter</fullName>
    </submittedName>
</protein>
<keyword evidence="7 8" id="KW-0472">Membrane</keyword>
<comment type="subcellular location">
    <subcellularLocation>
        <location evidence="1">Cell membrane</location>
        <topology evidence="1">Multi-pass membrane protein</topology>
    </subcellularLocation>
</comment>
<comment type="similarity">
    <text evidence="2">Belongs to the ABC-2 integral membrane protein family.</text>
</comment>
<evidence type="ECO:0000256" key="7">
    <source>
        <dbReference type="ARBA" id="ARBA00023136"/>
    </source>
</evidence>
<keyword evidence="11" id="KW-1185">Reference proteome</keyword>
<sequence length="371" mass="41470">MRIFTIMLKEIKEILYDKQVMALMILLPIVLIGILGFAFSSTSDIKLGDIKVIYTDEGDTILSQGFDIFIKETDKMGVKFVEIKDVNKGISEIEKRKYDGYVFLKGKDITFYKNAHGDIKTEIAASMIDSFADTFKGMTAIASQNPAFLKNSGDINLNREFIKITSIDRKVKQTSFDYYSVTMLTLIILYGAMSGVFSIDMERTKKTGRRILASPIKKYEIFMGKVLGVTFSVFIQALIIVLFSKYIFGANWGKDIVTVFVIIISEIIFVVGLGVSLGFIIKNGAMAQGLLNGIIPFIAFLGGSYIPVKEMGSQFIEKLSNFSPITWTNTAIFNVILGGNYQYVPTALMVNLIPAAFFIVLSAYLFRREAF</sequence>
<evidence type="ECO:0000256" key="5">
    <source>
        <dbReference type="ARBA" id="ARBA00022692"/>
    </source>
</evidence>
<gene>
    <name evidence="10" type="ORF">TKV_c22740</name>
</gene>
<dbReference type="RefSeq" id="WP_049685978.1">
    <property type="nucleotide sequence ID" value="NZ_CP009170.1"/>
</dbReference>
<dbReference type="Pfam" id="PF12698">
    <property type="entry name" value="ABC2_membrane_3"/>
    <property type="match status" value="1"/>
</dbReference>
<evidence type="ECO:0000313" key="11">
    <source>
        <dbReference type="Proteomes" id="UP000029669"/>
    </source>
</evidence>
<dbReference type="STRING" id="2325.TKV_c22740"/>
<feature type="transmembrane region" description="Helical" evidence="8">
    <location>
        <begin position="222"/>
        <end position="244"/>
    </location>
</feature>
<evidence type="ECO:0000256" key="4">
    <source>
        <dbReference type="ARBA" id="ARBA00022475"/>
    </source>
</evidence>
<dbReference type="InterPro" id="IPR047817">
    <property type="entry name" value="ABC2_TM_bact-type"/>
</dbReference>